<organism evidence="2 3">
    <name type="scientific">Paragemmobacter aquarius</name>
    <dbReference type="NCBI Taxonomy" id="2169400"/>
    <lineage>
        <taxon>Bacteria</taxon>
        <taxon>Pseudomonadati</taxon>
        <taxon>Pseudomonadota</taxon>
        <taxon>Alphaproteobacteria</taxon>
        <taxon>Rhodobacterales</taxon>
        <taxon>Paracoccaceae</taxon>
        <taxon>Paragemmobacter</taxon>
    </lineage>
</organism>
<feature type="region of interest" description="Disordered" evidence="1">
    <location>
        <begin position="235"/>
        <end position="264"/>
    </location>
</feature>
<dbReference type="KEGG" id="geh:HYN69_12120"/>
<dbReference type="EMBL" id="CP028918">
    <property type="protein sequence ID" value="AWB50377.1"/>
    <property type="molecule type" value="Genomic_DNA"/>
</dbReference>
<keyword evidence="3" id="KW-1185">Reference proteome</keyword>
<gene>
    <name evidence="2" type="ORF">HYN69_12120</name>
</gene>
<accession>A0A2S0URF1</accession>
<proteinExistence type="predicted"/>
<feature type="compositionally biased region" description="Polar residues" evidence="1">
    <location>
        <begin position="126"/>
        <end position="154"/>
    </location>
</feature>
<protein>
    <recommendedName>
        <fullName evidence="4">Excalibur calcium-binding domain-containing protein</fullName>
    </recommendedName>
</protein>
<sequence>MRTQFILCLTVGLAACAPRVPDSAAGVGFGDYNSYMREQAASAARQPVAPVSPLSQAPSGFSPDIASAAIDRATGVQDPNQSVFATAAPSLDPVNTPLSTNVQPTYTQPAANGTLDPNRPRGDAPTNIQTESGEMAHNNTGISDEQDFSAVSSRETIESDKERLARNRAQYQVVQPTAIPQRTATGPNIVEFALATTHNPGTQMYTRSSLRLTDPLVACARYGSSDLAQQAFLESGGPKRDRKGLDPDGDGFACQWDPRPFRLQ</sequence>
<feature type="region of interest" description="Disordered" evidence="1">
    <location>
        <begin position="94"/>
        <end position="164"/>
    </location>
</feature>
<dbReference type="RefSeq" id="WP_108437187.1">
    <property type="nucleotide sequence ID" value="NZ_CP028918.1"/>
</dbReference>
<feature type="compositionally biased region" description="Basic and acidic residues" evidence="1">
    <location>
        <begin position="237"/>
        <end position="246"/>
    </location>
</feature>
<evidence type="ECO:0008006" key="4">
    <source>
        <dbReference type="Google" id="ProtNLM"/>
    </source>
</evidence>
<feature type="compositionally biased region" description="Polar residues" evidence="1">
    <location>
        <begin position="96"/>
        <end position="111"/>
    </location>
</feature>
<dbReference type="PROSITE" id="PS51257">
    <property type="entry name" value="PROKAR_LIPOPROTEIN"/>
    <property type="match status" value="1"/>
</dbReference>
<reference evidence="2 3" key="1">
    <citation type="submission" date="2018-04" db="EMBL/GenBank/DDBJ databases">
        <title>Genome sequencing of Gemmobacter.</title>
        <authorList>
            <person name="Yi H."/>
            <person name="Baek M.-G."/>
        </authorList>
    </citation>
    <scope>NUCLEOTIDE SEQUENCE [LARGE SCALE GENOMIC DNA]</scope>
    <source>
        <strain evidence="2 3">HYN0069</strain>
    </source>
</reference>
<feature type="compositionally biased region" description="Basic and acidic residues" evidence="1">
    <location>
        <begin position="155"/>
        <end position="164"/>
    </location>
</feature>
<evidence type="ECO:0000313" key="2">
    <source>
        <dbReference type="EMBL" id="AWB50377.1"/>
    </source>
</evidence>
<dbReference type="AlphaFoldDB" id="A0A2S0URF1"/>
<evidence type="ECO:0000313" key="3">
    <source>
        <dbReference type="Proteomes" id="UP000244496"/>
    </source>
</evidence>
<name>A0A2S0URF1_9RHOB</name>
<evidence type="ECO:0000256" key="1">
    <source>
        <dbReference type="SAM" id="MobiDB-lite"/>
    </source>
</evidence>
<dbReference type="OrthoDB" id="7951357at2"/>
<dbReference type="Proteomes" id="UP000244496">
    <property type="component" value="Chromosome"/>
</dbReference>